<dbReference type="SUPFAM" id="SSF53955">
    <property type="entry name" value="Lysozyme-like"/>
    <property type="match status" value="1"/>
</dbReference>
<dbReference type="InterPro" id="IPR036366">
    <property type="entry name" value="PGBDSf"/>
</dbReference>
<dbReference type="CDD" id="cd13399">
    <property type="entry name" value="Slt35-like"/>
    <property type="match status" value="1"/>
</dbReference>
<dbReference type="FunFam" id="1.10.8.350:FF:000001">
    <property type="entry name" value="Lytic murein transglycosylase B"/>
    <property type="match status" value="1"/>
</dbReference>
<dbReference type="Gene3D" id="1.10.8.350">
    <property type="entry name" value="Bacterial muramidase"/>
    <property type="match status" value="1"/>
</dbReference>
<name>A0A5B8FHG5_9RHOB</name>
<dbReference type="OrthoDB" id="9808544at2"/>
<dbReference type="PANTHER" id="PTHR30163">
    <property type="entry name" value="MEMBRANE-BOUND LYTIC MUREIN TRANSGLYCOSYLASE B"/>
    <property type="match status" value="1"/>
</dbReference>
<evidence type="ECO:0000259" key="3">
    <source>
        <dbReference type="Pfam" id="PF01471"/>
    </source>
</evidence>
<dbReference type="Gene3D" id="1.10.530.10">
    <property type="match status" value="1"/>
</dbReference>
<dbReference type="RefSeq" id="WP_138571972.1">
    <property type="nucleotide sequence ID" value="NZ_CP040818.1"/>
</dbReference>
<keyword evidence="2" id="KW-0732">Signal</keyword>
<dbReference type="GO" id="GO:0009253">
    <property type="term" value="P:peptidoglycan catabolic process"/>
    <property type="evidence" value="ECO:0007669"/>
    <property type="project" value="TreeGrafter"/>
</dbReference>
<dbReference type="InterPro" id="IPR002477">
    <property type="entry name" value="Peptidoglycan-bd-like"/>
</dbReference>
<dbReference type="InterPro" id="IPR023346">
    <property type="entry name" value="Lysozyme-like_dom_sf"/>
</dbReference>
<sequence>MTKGLFNIAAFGATALLGLAGCADTTSRAQEAAPVATTRPEPRPGEGASASPRPADFVAWRTGFRARALSRGIRADVFDTAFAGVGVNEKVIELDRYQPEFRRQIWDYLDRAVSDTRVANGRAMHDRHAALLARIEQRYGVDSQYVLAIWGLESAYGSSMGSMNVIESLATLAYEGRRQEFAESQLLTALQILQEGDVPASRMTGSWAGAMGHTQFIPTSFEEYAQDWNGDGRRDIWGDDPADALASTANYLSRFGWEKGQPWGVEVRLPAGFDIARADGNDWRPVASWRAAGITRISGGALPEAGEAALLAPAGGRGPVFAVFKNFKVIKRYNNATSYALAVGHLGDRIMGGGPFVASWPRDEQALTVNETIELQERLTALGYDTQGSDGLVGPNTIEAIRAFQRQAGLAPDGFPTKQLLTKVKAAGG</sequence>
<evidence type="ECO:0000313" key="6">
    <source>
        <dbReference type="Proteomes" id="UP000305888"/>
    </source>
</evidence>
<dbReference type="Gene3D" id="1.10.101.10">
    <property type="entry name" value="PGBD-like superfamily/PGBD"/>
    <property type="match status" value="1"/>
</dbReference>
<dbReference type="Pfam" id="PF01471">
    <property type="entry name" value="PG_binding_1"/>
    <property type="match status" value="1"/>
</dbReference>
<dbReference type="KEGG" id="ppru:FDP22_09440"/>
<accession>A0A5B8FHG5</accession>
<dbReference type="InterPro" id="IPR036365">
    <property type="entry name" value="PGBD-like_sf"/>
</dbReference>
<reference evidence="5 6" key="1">
    <citation type="submission" date="2019-06" db="EMBL/GenBank/DDBJ databases">
        <title>Genome sequence of Rhodobacteraceae bacterium D4M1.</title>
        <authorList>
            <person name="Cao J."/>
        </authorList>
    </citation>
    <scope>NUCLEOTIDE SEQUENCE [LARGE SCALE GENOMIC DNA]</scope>
    <source>
        <strain evidence="5 6">D4M1</strain>
    </source>
</reference>
<dbReference type="SUPFAM" id="SSF47090">
    <property type="entry name" value="PGBD-like"/>
    <property type="match status" value="1"/>
</dbReference>
<dbReference type="EMBL" id="CP040818">
    <property type="protein sequence ID" value="QDL91978.1"/>
    <property type="molecule type" value="Genomic_DNA"/>
</dbReference>
<dbReference type="InterPro" id="IPR011970">
    <property type="entry name" value="MltB_2"/>
</dbReference>
<feature type="domain" description="Transglycosylase SLT" evidence="4">
    <location>
        <begin position="57"/>
        <end position="348"/>
    </location>
</feature>
<organism evidence="5 6">
    <name type="scientific">Paroceanicella profunda</name>
    <dbReference type="NCBI Taxonomy" id="2579971"/>
    <lineage>
        <taxon>Bacteria</taxon>
        <taxon>Pseudomonadati</taxon>
        <taxon>Pseudomonadota</taxon>
        <taxon>Alphaproteobacteria</taxon>
        <taxon>Rhodobacterales</taxon>
        <taxon>Paracoccaceae</taxon>
        <taxon>Paroceanicella</taxon>
    </lineage>
</organism>
<dbReference type="Pfam" id="PF13406">
    <property type="entry name" value="SLT_2"/>
    <property type="match status" value="1"/>
</dbReference>
<evidence type="ECO:0000256" key="1">
    <source>
        <dbReference type="SAM" id="MobiDB-lite"/>
    </source>
</evidence>
<protein>
    <submittedName>
        <fullName evidence="5">Lytic murein transglycosylase</fullName>
    </submittedName>
</protein>
<feature type="chain" id="PRO_5022714481" evidence="2">
    <location>
        <begin position="23"/>
        <end position="429"/>
    </location>
</feature>
<dbReference type="Proteomes" id="UP000305888">
    <property type="component" value="Chromosome"/>
</dbReference>
<dbReference type="InterPro" id="IPR031304">
    <property type="entry name" value="SLT_2"/>
</dbReference>
<dbReference type="InterPro" id="IPR043426">
    <property type="entry name" value="MltB-like"/>
</dbReference>
<dbReference type="NCBIfam" id="TIGR02283">
    <property type="entry name" value="MltB_2"/>
    <property type="match status" value="1"/>
</dbReference>
<gene>
    <name evidence="5" type="ORF">FDP22_09440</name>
</gene>
<proteinExistence type="predicted"/>
<dbReference type="PANTHER" id="PTHR30163:SF8">
    <property type="entry name" value="LYTIC MUREIN TRANSGLYCOSYLASE"/>
    <property type="match status" value="1"/>
</dbReference>
<feature type="region of interest" description="Disordered" evidence="1">
    <location>
        <begin position="30"/>
        <end position="53"/>
    </location>
</feature>
<dbReference type="GO" id="GO:0008933">
    <property type="term" value="F:peptidoglycan lytic transglycosylase activity"/>
    <property type="evidence" value="ECO:0007669"/>
    <property type="project" value="TreeGrafter"/>
</dbReference>
<evidence type="ECO:0000256" key="2">
    <source>
        <dbReference type="SAM" id="SignalP"/>
    </source>
</evidence>
<evidence type="ECO:0000313" key="5">
    <source>
        <dbReference type="EMBL" id="QDL91978.1"/>
    </source>
</evidence>
<feature type="domain" description="Peptidoglycan binding-like" evidence="3">
    <location>
        <begin position="370"/>
        <end position="422"/>
    </location>
</feature>
<feature type="signal peptide" evidence="2">
    <location>
        <begin position="1"/>
        <end position="22"/>
    </location>
</feature>
<evidence type="ECO:0000259" key="4">
    <source>
        <dbReference type="Pfam" id="PF13406"/>
    </source>
</evidence>
<dbReference type="AlphaFoldDB" id="A0A5B8FHG5"/>
<dbReference type="PROSITE" id="PS51257">
    <property type="entry name" value="PROKAR_LIPOPROTEIN"/>
    <property type="match status" value="1"/>
</dbReference>
<keyword evidence="6" id="KW-1185">Reference proteome</keyword>